<dbReference type="GO" id="GO:0003723">
    <property type="term" value="F:RNA binding"/>
    <property type="evidence" value="ECO:0007669"/>
    <property type="project" value="TreeGrafter"/>
</dbReference>
<dbReference type="InterPro" id="IPR036483">
    <property type="entry name" value="PWI_dom_sf"/>
</dbReference>
<feature type="compositionally biased region" description="Basic and acidic residues" evidence="2">
    <location>
        <begin position="542"/>
        <end position="572"/>
    </location>
</feature>
<feature type="compositionally biased region" description="Basic and acidic residues" evidence="2">
    <location>
        <begin position="649"/>
        <end position="676"/>
    </location>
</feature>
<feature type="domain" description="PWI" evidence="3">
    <location>
        <begin position="27"/>
        <end position="125"/>
    </location>
</feature>
<evidence type="ECO:0000259" key="3">
    <source>
        <dbReference type="PROSITE" id="PS51025"/>
    </source>
</evidence>
<feature type="compositionally biased region" description="Polar residues" evidence="2">
    <location>
        <begin position="687"/>
        <end position="696"/>
    </location>
</feature>
<feature type="compositionally biased region" description="Polar residues" evidence="2">
    <location>
        <begin position="512"/>
        <end position="523"/>
    </location>
</feature>
<evidence type="ECO:0000313" key="5">
    <source>
        <dbReference type="Proteomes" id="UP001346149"/>
    </source>
</evidence>
<feature type="compositionally biased region" description="Basic and acidic residues" evidence="2">
    <location>
        <begin position="168"/>
        <end position="180"/>
    </location>
</feature>
<dbReference type="PANTHER" id="PTHR23148">
    <property type="entry name" value="SERINE/ARGININE REGULATED NUCLEAR MATRIX PROTEIN"/>
    <property type="match status" value="1"/>
</dbReference>
<keyword evidence="1" id="KW-0507">mRNA processing</keyword>
<dbReference type="SMART" id="SM00311">
    <property type="entry name" value="PWI"/>
    <property type="match status" value="1"/>
</dbReference>
<evidence type="ECO:0000256" key="2">
    <source>
        <dbReference type="SAM" id="MobiDB-lite"/>
    </source>
</evidence>
<dbReference type="PANTHER" id="PTHR23148:SF0">
    <property type="entry name" value="SERINE_ARGININE REPETITIVE MATRIX PROTEIN 1"/>
    <property type="match status" value="1"/>
</dbReference>
<evidence type="ECO:0000256" key="1">
    <source>
        <dbReference type="ARBA" id="ARBA00022664"/>
    </source>
</evidence>
<dbReference type="GO" id="GO:0005681">
    <property type="term" value="C:spliceosomal complex"/>
    <property type="evidence" value="ECO:0007669"/>
    <property type="project" value="TreeGrafter"/>
</dbReference>
<gene>
    <name evidence="4" type="ORF">SAY86_008632</name>
</gene>
<feature type="compositionally biased region" description="Basic and acidic residues" evidence="2">
    <location>
        <begin position="611"/>
        <end position="633"/>
    </location>
</feature>
<feature type="region of interest" description="Disordered" evidence="2">
    <location>
        <begin position="119"/>
        <end position="821"/>
    </location>
</feature>
<dbReference type="PROSITE" id="PS51025">
    <property type="entry name" value="PWI"/>
    <property type="match status" value="1"/>
</dbReference>
<dbReference type="InterPro" id="IPR002483">
    <property type="entry name" value="PWI_dom"/>
</dbReference>
<dbReference type="GO" id="GO:0048024">
    <property type="term" value="P:regulation of mRNA splicing, via spliceosome"/>
    <property type="evidence" value="ECO:0007669"/>
    <property type="project" value="TreeGrafter"/>
</dbReference>
<evidence type="ECO:0000313" key="4">
    <source>
        <dbReference type="EMBL" id="KAK4762864.1"/>
    </source>
</evidence>
<accession>A0AAN7K9Q8</accession>
<feature type="compositionally biased region" description="Basic and acidic residues" evidence="2">
    <location>
        <begin position="188"/>
        <end position="209"/>
    </location>
</feature>
<feature type="compositionally biased region" description="Basic residues" evidence="2">
    <location>
        <begin position="702"/>
        <end position="715"/>
    </location>
</feature>
<dbReference type="AlphaFoldDB" id="A0AAN7K9Q8"/>
<keyword evidence="5" id="KW-1185">Reference proteome</keyword>
<organism evidence="4 5">
    <name type="scientific">Trapa natans</name>
    <name type="common">Water chestnut</name>
    <dbReference type="NCBI Taxonomy" id="22666"/>
    <lineage>
        <taxon>Eukaryota</taxon>
        <taxon>Viridiplantae</taxon>
        <taxon>Streptophyta</taxon>
        <taxon>Embryophyta</taxon>
        <taxon>Tracheophyta</taxon>
        <taxon>Spermatophyta</taxon>
        <taxon>Magnoliopsida</taxon>
        <taxon>eudicotyledons</taxon>
        <taxon>Gunneridae</taxon>
        <taxon>Pentapetalae</taxon>
        <taxon>rosids</taxon>
        <taxon>malvids</taxon>
        <taxon>Myrtales</taxon>
        <taxon>Lythraceae</taxon>
        <taxon>Trapa</taxon>
    </lineage>
</organism>
<sequence>MSGGFFRGTSADQDTRFSNKQAKLMKTLKFAPELEHLVDMTKIKMDIMKPWIATRVTELIGFEDEVLINFIYGLLDRKEVNGKEVQISLTGFMEKNTSKFMKELWNLLLSAQKNASGVPQQFLDDRDEETRKKKAETDRMAGEIQRKWDKENREQEHEKLKTMGYQDQAKHANADVHMRSEQLASKASDARSDDRQGTGKGNGVRERDRRPHSRSISKSSSSSRSHSDERRHRSRSMSQSPRARDRIIPSDMVHLSRKPSLTPHRRYPPRESRSPPRRRSYYRRRSRSPSISPMRRSMHSPIKRRSRTPIRRRSVTPVRRRRSPSPVRRRSPSPKRWRSPSPRRRPSSPRRRRSPSPRRQRSPSPRRKRSPSPRRKRSPSPRRQRSPSPRWQISPIRCSSPSPMEHESPSLVGHRSSSQIGHRSSSPLRNRSPLAVQHRSPSPMKHKSKSRLQSPVRPQSPSPLLDRSISPVKHRSSSPVRKQEHRSRSSQRQRPPPEAQGRSPVRRLRRSVTPSQGSSNESSPRIGRHSFSPVRRSPAIRKHTDQTSKGKMRLRESPVRQPKNHHDDRRSSSSDGSPIRQVRNQVARGSHLDSSRRSGKHRQYDDSSDSSEQREENYISRESHSGKGVHSEISDWVSAPLDKPSLQAQKEKFVSMEGKNSEDKNHACTDISRNEDMPSNVLEPLGTVNNQNGGSSEESEKHKYKQKERRKHNRQVRYEMYSSSESYDSEAEGRKEAKRRRKEEKKLRKEERRRRREERHCRKEERRAEKLKVKRCGNISSTLDDENHLSNVNSSDGEQGNRKKSRGSLNEEPEKEQKKLENELRMKALESFKAKKGANYNG</sequence>
<reference evidence="4 5" key="1">
    <citation type="journal article" date="2023" name="Hortic Res">
        <title>Pangenome of water caltrop reveals structural variations and asymmetric subgenome divergence after allopolyploidization.</title>
        <authorList>
            <person name="Zhang X."/>
            <person name="Chen Y."/>
            <person name="Wang L."/>
            <person name="Yuan Y."/>
            <person name="Fang M."/>
            <person name="Shi L."/>
            <person name="Lu R."/>
            <person name="Comes H.P."/>
            <person name="Ma Y."/>
            <person name="Chen Y."/>
            <person name="Huang G."/>
            <person name="Zhou Y."/>
            <person name="Zheng Z."/>
            <person name="Qiu Y."/>
        </authorList>
    </citation>
    <scope>NUCLEOTIDE SEQUENCE [LARGE SCALE GENOMIC DNA]</scope>
    <source>
        <strain evidence="4">F231</strain>
    </source>
</reference>
<feature type="compositionally biased region" description="Basic residues" evidence="2">
    <location>
        <begin position="275"/>
        <end position="287"/>
    </location>
</feature>
<feature type="compositionally biased region" description="Basic and acidic residues" evidence="2">
    <location>
        <begin position="758"/>
        <end position="771"/>
    </location>
</feature>
<comment type="caution">
    <text evidence="4">The sequence shown here is derived from an EMBL/GenBank/DDBJ whole genome shotgun (WGS) entry which is preliminary data.</text>
</comment>
<dbReference type="GO" id="GO:0006397">
    <property type="term" value="P:mRNA processing"/>
    <property type="evidence" value="ECO:0007669"/>
    <property type="project" value="UniProtKB-KW"/>
</dbReference>
<feature type="compositionally biased region" description="Polar residues" evidence="2">
    <location>
        <begin position="789"/>
        <end position="798"/>
    </location>
</feature>
<feature type="compositionally biased region" description="Basic residues" evidence="2">
    <location>
        <begin position="296"/>
        <end position="385"/>
    </location>
</feature>
<dbReference type="Pfam" id="PF01480">
    <property type="entry name" value="PWI"/>
    <property type="match status" value="1"/>
</dbReference>
<dbReference type="SUPFAM" id="SSF101233">
    <property type="entry name" value="PWI domain"/>
    <property type="match status" value="1"/>
</dbReference>
<dbReference type="Proteomes" id="UP001346149">
    <property type="component" value="Unassembled WGS sequence"/>
</dbReference>
<dbReference type="InterPro" id="IPR052225">
    <property type="entry name" value="Ser/Arg_repetitive_matrix"/>
</dbReference>
<dbReference type="EMBL" id="JAXQNO010000024">
    <property type="protein sequence ID" value="KAK4762864.1"/>
    <property type="molecule type" value="Genomic_DNA"/>
</dbReference>
<feature type="compositionally biased region" description="Basic and acidic residues" evidence="2">
    <location>
        <begin position="128"/>
        <end position="161"/>
    </location>
</feature>
<name>A0AAN7K9Q8_TRANT</name>
<proteinExistence type="predicted"/>
<dbReference type="Gene3D" id="1.20.1390.10">
    <property type="entry name" value="PWI domain"/>
    <property type="match status" value="1"/>
</dbReference>
<protein>
    <recommendedName>
        <fullName evidence="3">PWI domain-containing protein</fullName>
    </recommendedName>
</protein>
<feature type="compositionally biased region" description="Low complexity" evidence="2">
    <location>
        <begin position="386"/>
        <end position="434"/>
    </location>
</feature>